<accession>A0ABP8WY63</accession>
<proteinExistence type="predicted"/>
<sequence length="328" mass="37008">MKGLFRSSTRRVRRLAKAAFGRRVAARRQRPERLRQIVEQYEVGSLVLNDGRVPVRWWADADNFGDLLSPWLISKMTGRETTFFDRSRPHYVAVGSILYRANRHSIVWGAGSFGVEEAARLDREATYTAVRGPLSRARLVTAGIECPEVYGDPALLAPAYFAPDVPKQYEYGIVARWLERRWHDAEIGPGVRLIHLETTDVEGVIEAMLSCRRIVTGSLHGLVIADAYGIPSAWVLHRTAYGGMFKFFDYFATVDKLRTAQRLDLSTPVTTQRLRDELTFDARPISFDYRALLDACPFLDRVPDESGRRGPLGSVADRSPRGQHSSVN</sequence>
<reference evidence="4" key="1">
    <citation type="journal article" date="2019" name="Int. J. Syst. Evol. Microbiol.">
        <title>The Global Catalogue of Microorganisms (GCM) 10K type strain sequencing project: providing services to taxonomists for standard genome sequencing and annotation.</title>
        <authorList>
            <consortium name="The Broad Institute Genomics Platform"/>
            <consortium name="The Broad Institute Genome Sequencing Center for Infectious Disease"/>
            <person name="Wu L."/>
            <person name="Ma J."/>
        </authorList>
    </citation>
    <scope>NUCLEOTIDE SEQUENCE [LARGE SCALE GENOMIC DNA]</scope>
    <source>
        <strain evidence="4">JCM 18531</strain>
    </source>
</reference>
<comment type="caution">
    <text evidence="3">The sequence shown here is derived from an EMBL/GenBank/DDBJ whole genome shotgun (WGS) entry which is preliminary data.</text>
</comment>
<feature type="domain" description="Polysaccharide pyruvyl transferase" evidence="2">
    <location>
        <begin position="88"/>
        <end position="235"/>
    </location>
</feature>
<dbReference type="InterPro" id="IPR007345">
    <property type="entry name" value="Polysacch_pyruvyl_Trfase"/>
</dbReference>
<dbReference type="Proteomes" id="UP001499974">
    <property type="component" value="Unassembled WGS sequence"/>
</dbReference>
<name>A0ABP8WY63_9ACTN</name>
<feature type="region of interest" description="Disordered" evidence="1">
    <location>
        <begin position="305"/>
        <end position="328"/>
    </location>
</feature>
<gene>
    <name evidence="3" type="ORF">GCM10023349_10200</name>
</gene>
<keyword evidence="4" id="KW-1185">Reference proteome</keyword>
<evidence type="ECO:0000313" key="4">
    <source>
        <dbReference type="Proteomes" id="UP001499974"/>
    </source>
</evidence>
<evidence type="ECO:0000256" key="1">
    <source>
        <dbReference type="SAM" id="MobiDB-lite"/>
    </source>
</evidence>
<dbReference type="EMBL" id="BAABKM010000002">
    <property type="protein sequence ID" value="GAA4696595.1"/>
    <property type="molecule type" value="Genomic_DNA"/>
</dbReference>
<evidence type="ECO:0000313" key="3">
    <source>
        <dbReference type="EMBL" id="GAA4696595.1"/>
    </source>
</evidence>
<protein>
    <recommendedName>
        <fullName evidence="2">Polysaccharide pyruvyl transferase domain-containing protein</fullName>
    </recommendedName>
</protein>
<organism evidence="3 4">
    <name type="scientific">Nocardioides conyzicola</name>
    <dbReference type="NCBI Taxonomy" id="1651781"/>
    <lineage>
        <taxon>Bacteria</taxon>
        <taxon>Bacillati</taxon>
        <taxon>Actinomycetota</taxon>
        <taxon>Actinomycetes</taxon>
        <taxon>Propionibacteriales</taxon>
        <taxon>Nocardioidaceae</taxon>
        <taxon>Nocardioides</taxon>
    </lineage>
</organism>
<dbReference type="Pfam" id="PF04230">
    <property type="entry name" value="PS_pyruv_trans"/>
    <property type="match status" value="1"/>
</dbReference>
<evidence type="ECO:0000259" key="2">
    <source>
        <dbReference type="Pfam" id="PF04230"/>
    </source>
</evidence>